<accession>A0A379JFX6</accession>
<sequence length="69" mass="7220">MSDTPSAVRWFKSSHSQPQGDCVETAHLPGGEVGVRDSKDTAGAVLVFGGPEWDDFTAAVRSGAFDLPA</sequence>
<evidence type="ECO:0000259" key="2">
    <source>
        <dbReference type="Pfam" id="PF04149"/>
    </source>
</evidence>
<keyword evidence="4" id="KW-1185">Reference proteome</keyword>
<proteinExistence type="predicted"/>
<protein>
    <submittedName>
        <fullName evidence="3">Domain of uncharacterized function (DUF397)</fullName>
    </submittedName>
</protein>
<dbReference type="STRING" id="1406858.GCA_000710895_03958"/>
<dbReference type="Pfam" id="PF04149">
    <property type="entry name" value="DUF397"/>
    <property type="match status" value="1"/>
</dbReference>
<feature type="domain" description="DUF397" evidence="2">
    <location>
        <begin position="9"/>
        <end position="61"/>
    </location>
</feature>
<name>A0A379JFX6_9NOCA</name>
<gene>
    <name evidence="3" type="ORF">NCTC1934_04739</name>
</gene>
<dbReference type="EMBL" id="UGRY01000003">
    <property type="protein sequence ID" value="SUD47428.1"/>
    <property type="molecule type" value="Genomic_DNA"/>
</dbReference>
<reference evidence="3 4" key="1">
    <citation type="submission" date="2018-06" db="EMBL/GenBank/DDBJ databases">
        <authorList>
            <consortium name="Pathogen Informatics"/>
            <person name="Doyle S."/>
        </authorList>
    </citation>
    <scope>NUCLEOTIDE SEQUENCE [LARGE SCALE GENOMIC DNA]</scope>
    <source>
        <strain evidence="3 4">NCTC1934</strain>
    </source>
</reference>
<dbReference type="InterPro" id="IPR007278">
    <property type="entry name" value="DUF397"/>
</dbReference>
<dbReference type="OrthoDB" id="4330022at2"/>
<evidence type="ECO:0000313" key="4">
    <source>
        <dbReference type="Proteomes" id="UP000255467"/>
    </source>
</evidence>
<evidence type="ECO:0000256" key="1">
    <source>
        <dbReference type="SAM" id="MobiDB-lite"/>
    </source>
</evidence>
<feature type="region of interest" description="Disordered" evidence="1">
    <location>
        <begin position="1"/>
        <end position="22"/>
    </location>
</feature>
<evidence type="ECO:0000313" key="3">
    <source>
        <dbReference type="EMBL" id="SUD47428.1"/>
    </source>
</evidence>
<dbReference type="Proteomes" id="UP000255467">
    <property type="component" value="Unassembled WGS sequence"/>
</dbReference>
<dbReference type="AlphaFoldDB" id="A0A379JFX6"/>
<dbReference type="RefSeq" id="WP_039814147.1">
    <property type="nucleotide sequence ID" value="NZ_JADLRM010000001.1"/>
</dbReference>
<organism evidence="3 4">
    <name type="scientific">Nocardia otitidiscaviarum</name>
    <dbReference type="NCBI Taxonomy" id="1823"/>
    <lineage>
        <taxon>Bacteria</taxon>
        <taxon>Bacillati</taxon>
        <taxon>Actinomycetota</taxon>
        <taxon>Actinomycetes</taxon>
        <taxon>Mycobacteriales</taxon>
        <taxon>Nocardiaceae</taxon>
        <taxon>Nocardia</taxon>
    </lineage>
</organism>